<feature type="transmembrane region" description="Helical" evidence="1">
    <location>
        <begin position="337"/>
        <end position="360"/>
    </location>
</feature>
<keyword evidence="1" id="KW-1133">Transmembrane helix</keyword>
<dbReference type="InParanoid" id="A2DCB5"/>
<gene>
    <name evidence="2" type="ORF">TVAG_249120</name>
</gene>
<reference evidence="2" key="1">
    <citation type="submission" date="2006-10" db="EMBL/GenBank/DDBJ databases">
        <authorList>
            <person name="Amadeo P."/>
            <person name="Zhao Q."/>
            <person name="Wortman J."/>
            <person name="Fraser-Liggett C."/>
            <person name="Carlton J."/>
        </authorList>
    </citation>
    <scope>NUCLEOTIDE SEQUENCE</scope>
    <source>
        <strain evidence="2">G3</strain>
    </source>
</reference>
<evidence type="ECO:0000313" key="2">
    <source>
        <dbReference type="EMBL" id="EAY21852.1"/>
    </source>
</evidence>
<keyword evidence="3" id="KW-1185">Reference proteome</keyword>
<dbReference type="Proteomes" id="UP000001542">
    <property type="component" value="Unassembled WGS sequence"/>
</dbReference>
<dbReference type="SUPFAM" id="SSF52833">
    <property type="entry name" value="Thioredoxin-like"/>
    <property type="match status" value="1"/>
</dbReference>
<evidence type="ECO:0008006" key="4">
    <source>
        <dbReference type="Google" id="ProtNLM"/>
    </source>
</evidence>
<dbReference type="EMBL" id="DS113187">
    <property type="protein sequence ID" value="EAY21852.1"/>
    <property type="molecule type" value="Genomic_DNA"/>
</dbReference>
<keyword evidence="1" id="KW-0812">Transmembrane</keyword>
<dbReference type="CDD" id="cd02961">
    <property type="entry name" value="PDI_a_family"/>
    <property type="match status" value="1"/>
</dbReference>
<accession>A2DCB5</accession>
<dbReference type="InterPro" id="IPR036249">
    <property type="entry name" value="Thioredoxin-like_sf"/>
</dbReference>
<dbReference type="Gene3D" id="3.40.30.10">
    <property type="entry name" value="Glutaredoxin"/>
    <property type="match status" value="1"/>
</dbReference>
<dbReference type="GO" id="GO:0003756">
    <property type="term" value="F:protein disulfide isomerase activity"/>
    <property type="evidence" value="ECO:0000318"/>
    <property type="project" value="GO_Central"/>
</dbReference>
<dbReference type="AlphaFoldDB" id="A2DCB5"/>
<sequence length="378" mass="43473">MLFWFPAFISSTWWNFNIAGFQLKLRNIRNKPIFLLLYNKYCPYCQGLPEGIKAYSQGLGNRDDIYISMIDCYSELSCSFFKISGTPTLYLINGPDEQYWPKSPERGPEGWDRWINQTLNYSFTEITSKSQLEETLDNYTDGGSVFHLEVPSENHIYYKKVRELTKYYKNFQDVFLFQINSSIKDPKLTAYTSKYCQNTFSGFSFRLESFINKYKFGVLHPYSPYELIHSIQQNPGAILFNHGQIVDSQREALKTISKGNCKLNYGYVDASEDTDSLKYVKAAPSEMPFLAGIGRLSGAKLIYKGKVADAWNSGFLNKTVKYASGNILKSLIAQAEFIHLIIGLLIILIVLLSILIYMIIEICRLNRMSKDMQKIETV</sequence>
<name>A2DCB5_TRIV3</name>
<dbReference type="VEuPathDB" id="TrichDB:TVAG_249120"/>
<dbReference type="VEuPathDB" id="TrichDB:TVAGG3_0957730"/>
<proteinExistence type="predicted"/>
<dbReference type="KEGG" id="tva:5467397"/>
<dbReference type="RefSeq" id="XP_001582838.1">
    <property type="nucleotide sequence ID" value="XM_001582788.1"/>
</dbReference>
<dbReference type="GO" id="GO:0006457">
    <property type="term" value="P:protein folding"/>
    <property type="evidence" value="ECO:0000318"/>
    <property type="project" value="GO_Central"/>
</dbReference>
<organism evidence="2 3">
    <name type="scientific">Trichomonas vaginalis (strain ATCC PRA-98 / G3)</name>
    <dbReference type="NCBI Taxonomy" id="412133"/>
    <lineage>
        <taxon>Eukaryota</taxon>
        <taxon>Metamonada</taxon>
        <taxon>Parabasalia</taxon>
        <taxon>Trichomonadida</taxon>
        <taxon>Trichomonadidae</taxon>
        <taxon>Trichomonas</taxon>
    </lineage>
</organism>
<dbReference type="GO" id="GO:0034976">
    <property type="term" value="P:response to endoplasmic reticulum stress"/>
    <property type="evidence" value="ECO:0000318"/>
    <property type="project" value="GO_Central"/>
</dbReference>
<reference evidence="2" key="2">
    <citation type="journal article" date="2007" name="Science">
        <title>Draft genome sequence of the sexually transmitted pathogen Trichomonas vaginalis.</title>
        <authorList>
            <person name="Carlton J.M."/>
            <person name="Hirt R.P."/>
            <person name="Silva J.C."/>
            <person name="Delcher A.L."/>
            <person name="Schatz M."/>
            <person name="Zhao Q."/>
            <person name="Wortman J.R."/>
            <person name="Bidwell S.L."/>
            <person name="Alsmark U.C.M."/>
            <person name="Besteiro S."/>
            <person name="Sicheritz-Ponten T."/>
            <person name="Noel C.J."/>
            <person name="Dacks J.B."/>
            <person name="Foster P.G."/>
            <person name="Simillion C."/>
            <person name="Van de Peer Y."/>
            <person name="Miranda-Saavedra D."/>
            <person name="Barton G.J."/>
            <person name="Westrop G.D."/>
            <person name="Mueller S."/>
            <person name="Dessi D."/>
            <person name="Fiori P.L."/>
            <person name="Ren Q."/>
            <person name="Paulsen I."/>
            <person name="Zhang H."/>
            <person name="Bastida-Corcuera F.D."/>
            <person name="Simoes-Barbosa A."/>
            <person name="Brown M.T."/>
            <person name="Hayes R.D."/>
            <person name="Mukherjee M."/>
            <person name="Okumura C.Y."/>
            <person name="Schneider R."/>
            <person name="Smith A.J."/>
            <person name="Vanacova S."/>
            <person name="Villalvazo M."/>
            <person name="Haas B.J."/>
            <person name="Pertea M."/>
            <person name="Feldblyum T.V."/>
            <person name="Utterback T.R."/>
            <person name="Shu C.L."/>
            <person name="Osoegawa K."/>
            <person name="de Jong P.J."/>
            <person name="Hrdy I."/>
            <person name="Horvathova L."/>
            <person name="Zubacova Z."/>
            <person name="Dolezal P."/>
            <person name="Malik S.B."/>
            <person name="Logsdon J.M. Jr."/>
            <person name="Henze K."/>
            <person name="Gupta A."/>
            <person name="Wang C.C."/>
            <person name="Dunne R.L."/>
            <person name="Upcroft J.A."/>
            <person name="Upcroft P."/>
            <person name="White O."/>
            <person name="Salzberg S.L."/>
            <person name="Tang P."/>
            <person name="Chiu C.-H."/>
            <person name="Lee Y.-S."/>
            <person name="Embley T.M."/>
            <person name="Coombs G.H."/>
            <person name="Mottram J.C."/>
            <person name="Tachezy J."/>
            <person name="Fraser-Liggett C.M."/>
            <person name="Johnson P.J."/>
        </authorList>
    </citation>
    <scope>NUCLEOTIDE SEQUENCE [LARGE SCALE GENOMIC DNA]</scope>
    <source>
        <strain evidence="2">G3</strain>
    </source>
</reference>
<evidence type="ECO:0000313" key="3">
    <source>
        <dbReference type="Proteomes" id="UP000001542"/>
    </source>
</evidence>
<keyword evidence="1" id="KW-0472">Membrane</keyword>
<dbReference type="SMR" id="A2DCB5"/>
<dbReference type="GO" id="GO:0005783">
    <property type="term" value="C:endoplasmic reticulum"/>
    <property type="evidence" value="ECO:0000318"/>
    <property type="project" value="GO_Central"/>
</dbReference>
<protein>
    <recommendedName>
        <fullName evidence="4">Thioredoxin domain-containing protein</fullName>
    </recommendedName>
</protein>
<evidence type="ECO:0000256" key="1">
    <source>
        <dbReference type="SAM" id="Phobius"/>
    </source>
</evidence>